<evidence type="ECO:0000313" key="2">
    <source>
        <dbReference type="EMBL" id="OWM87797.1"/>
    </source>
</evidence>
<accession>A0A218XS01</accession>
<dbReference type="AlphaFoldDB" id="A0A218XS01"/>
<feature type="region of interest" description="Disordered" evidence="1">
    <location>
        <begin position="77"/>
        <end position="131"/>
    </location>
</feature>
<organism evidence="2 3">
    <name type="scientific">Punica granatum</name>
    <name type="common">Pomegranate</name>
    <dbReference type="NCBI Taxonomy" id="22663"/>
    <lineage>
        <taxon>Eukaryota</taxon>
        <taxon>Viridiplantae</taxon>
        <taxon>Streptophyta</taxon>
        <taxon>Embryophyta</taxon>
        <taxon>Tracheophyta</taxon>
        <taxon>Spermatophyta</taxon>
        <taxon>Magnoliopsida</taxon>
        <taxon>eudicotyledons</taxon>
        <taxon>Gunneridae</taxon>
        <taxon>Pentapetalae</taxon>
        <taxon>rosids</taxon>
        <taxon>malvids</taxon>
        <taxon>Myrtales</taxon>
        <taxon>Lythraceae</taxon>
        <taxon>Punica</taxon>
    </lineage>
</organism>
<comment type="caution">
    <text evidence="2">The sequence shown here is derived from an EMBL/GenBank/DDBJ whole genome shotgun (WGS) entry which is preliminary data.</text>
</comment>
<feature type="compositionally biased region" description="Basic and acidic residues" evidence="1">
    <location>
        <begin position="90"/>
        <end position="100"/>
    </location>
</feature>
<proteinExistence type="predicted"/>
<dbReference type="Proteomes" id="UP000197138">
    <property type="component" value="Unassembled WGS sequence"/>
</dbReference>
<reference evidence="3" key="1">
    <citation type="journal article" date="2017" name="Plant J.">
        <title>The pomegranate (Punica granatum L.) genome and the genomics of punicalagin biosynthesis.</title>
        <authorList>
            <person name="Qin G."/>
            <person name="Xu C."/>
            <person name="Ming R."/>
            <person name="Tang H."/>
            <person name="Guyot R."/>
            <person name="Kramer E.M."/>
            <person name="Hu Y."/>
            <person name="Yi X."/>
            <person name="Qi Y."/>
            <person name="Xu X."/>
            <person name="Gao Z."/>
            <person name="Pan H."/>
            <person name="Jian J."/>
            <person name="Tian Y."/>
            <person name="Yue Z."/>
            <person name="Xu Y."/>
        </authorList>
    </citation>
    <scope>NUCLEOTIDE SEQUENCE [LARGE SCALE GENOMIC DNA]</scope>
    <source>
        <strain evidence="3">cv. Dabenzi</strain>
    </source>
</reference>
<evidence type="ECO:0000256" key="1">
    <source>
        <dbReference type="SAM" id="MobiDB-lite"/>
    </source>
</evidence>
<name>A0A218XS01_PUNGR</name>
<sequence length="131" mass="15102">MERKGEEGRCDIWNVINTGSVIDQKGEMSETTTALGAATVLREHRATSHQSTTERSIRTTRWPDSIVDRCRASLNSYSTTTTRLKRKGKEKGDRKREERKNNHHRQRERKPSYLLVACVTPNEPGRSRARH</sequence>
<dbReference type="EMBL" id="MTKT01000805">
    <property type="protein sequence ID" value="OWM87797.1"/>
    <property type="molecule type" value="Genomic_DNA"/>
</dbReference>
<gene>
    <name evidence="2" type="ORF">CDL15_Pgr019380</name>
</gene>
<protein>
    <submittedName>
        <fullName evidence="2">Uncharacterized protein</fullName>
    </submittedName>
</protein>
<evidence type="ECO:0000313" key="3">
    <source>
        <dbReference type="Proteomes" id="UP000197138"/>
    </source>
</evidence>